<dbReference type="InterPro" id="IPR003691">
    <property type="entry name" value="FluC"/>
</dbReference>
<evidence type="ECO:0000256" key="10">
    <source>
        <dbReference type="ARBA" id="ARBA00035585"/>
    </source>
</evidence>
<evidence type="ECO:0000313" key="13">
    <source>
        <dbReference type="Proteomes" id="UP000435357"/>
    </source>
</evidence>
<gene>
    <name evidence="11 12" type="primary">crcB</name>
    <name evidence="11" type="synonym">fluC</name>
    <name evidence="12" type="ORF">F3059_12590</name>
</gene>
<dbReference type="GO" id="GO:0005886">
    <property type="term" value="C:plasma membrane"/>
    <property type="evidence" value="ECO:0007669"/>
    <property type="project" value="UniProtKB-SubCell"/>
</dbReference>
<evidence type="ECO:0000256" key="11">
    <source>
        <dbReference type="HAMAP-Rule" id="MF_00454"/>
    </source>
</evidence>
<dbReference type="PANTHER" id="PTHR28259">
    <property type="entry name" value="FLUORIDE EXPORT PROTEIN 1-RELATED"/>
    <property type="match status" value="1"/>
</dbReference>
<evidence type="ECO:0000256" key="6">
    <source>
        <dbReference type="ARBA" id="ARBA00023065"/>
    </source>
</evidence>
<keyword evidence="2 11" id="KW-1003">Cell membrane</keyword>
<feature type="transmembrane region" description="Helical" evidence="11">
    <location>
        <begin position="40"/>
        <end position="60"/>
    </location>
</feature>
<keyword evidence="13" id="KW-1185">Reference proteome</keyword>
<dbReference type="HAMAP" id="MF_00454">
    <property type="entry name" value="FluC"/>
    <property type="match status" value="1"/>
</dbReference>
<dbReference type="GO" id="GO:0046872">
    <property type="term" value="F:metal ion binding"/>
    <property type="evidence" value="ECO:0007669"/>
    <property type="project" value="UniProtKB-KW"/>
</dbReference>
<dbReference type="RefSeq" id="WP_151169816.1">
    <property type="nucleotide sequence ID" value="NZ_WACR01000012.1"/>
</dbReference>
<dbReference type="AlphaFoldDB" id="A0A6N6M515"/>
<name>A0A6N6M515_9FLAO</name>
<keyword evidence="6 11" id="KW-0406">Ion transport</keyword>
<keyword evidence="11" id="KW-0813">Transport</keyword>
<keyword evidence="4 11" id="KW-0812">Transmembrane</keyword>
<evidence type="ECO:0000256" key="8">
    <source>
        <dbReference type="ARBA" id="ARBA00023303"/>
    </source>
</evidence>
<feature type="transmembrane region" description="Helical" evidence="11">
    <location>
        <begin position="6"/>
        <end position="28"/>
    </location>
</feature>
<dbReference type="NCBIfam" id="TIGR00494">
    <property type="entry name" value="crcB"/>
    <property type="match status" value="1"/>
</dbReference>
<evidence type="ECO:0000256" key="9">
    <source>
        <dbReference type="ARBA" id="ARBA00035120"/>
    </source>
</evidence>
<dbReference type="Pfam" id="PF02537">
    <property type="entry name" value="CRCB"/>
    <property type="match status" value="1"/>
</dbReference>
<evidence type="ECO:0000256" key="1">
    <source>
        <dbReference type="ARBA" id="ARBA00004651"/>
    </source>
</evidence>
<reference evidence="12 13" key="1">
    <citation type="submission" date="2019-09" db="EMBL/GenBank/DDBJ databases">
        <title>Genomes of Cryomorphaceae.</title>
        <authorList>
            <person name="Bowman J.P."/>
        </authorList>
    </citation>
    <scope>NUCLEOTIDE SEQUENCE [LARGE SCALE GENOMIC DNA]</scope>
    <source>
        <strain evidence="12 13">KCTC 52047</strain>
    </source>
</reference>
<keyword evidence="11" id="KW-0479">Metal-binding</keyword>
<feature type="binding site" evidence="11">
    <location>
        <position position="77"/>
    </location>
    <ligand>
        <name>Na(+)</name>
        <dbReference type="ChEBI" id="CHEBI:29101"/>
        <note>structural</note>
    </ligand>
</feature>
<evidence type="ECO:0000256" key="7">
    <source>
        <dbReference type="ARBA" id="ARBA00023136"/>
    </source>
</evidence>
<keyword evidence="3" id="KW-0997">Cell inner membrane</keyword>
<proteinExistence type="inferred from homology"/>
<protein>
    <recommendedName>
        <fullName evidence="11">Fluoride-specific ion channel FluC</fullName>
    </recommendedName>
</protein>
<comment type="activity regulation">
    <text evidence="11">Na(+) is not transported, but it plays an essential structural role and its presence is essential for fluoride channel function.</text>
</comment>
<feature type="transmembrane region" description="Helical" evidence="11">
    <location>
        <begin position="66"/>
        <end position="87"/>
    </location>
</feature>
<sequence>MDWKIIAYVFLGGGLGSVCRFGVSVLTVKNFDQNLPLATLISNLLACVILALSIGAYSQLSGRFDWIRPFVVVGFCGGFSTFSTFGYETVLLLKSQQYGIAALNILVSLVLCCAAIYALIKLPVD</sequence>
<evidence type="ECO:0000256" key="3">
    <source>
        <dbReference type="ARBA" id="ARBA00022519"/>
    </source>
</evidence>
<accession>A0A6N6M515</accession>
<comment type="subcellular location">
    <subcellularLocation>
        <location evidence="1 11">Cell membrane</location>
        <topology evidence="1 11">Multi-pass membrane protein</topology>
    </subcellularLocation>
</comment>
<comment type="similarity">
    <text evidence="9 11">Belongs to the fluoride channel Fluc/FEX (TC 1.A.43) family.</text>
</comment>
<dbReference type="GO" id="GO:0062054">
    <property type="term" value="F:fluoride channel activity"/>
    <property type="evidence" value="ECO:0007669"/>
    <property type="project" value="UniProtKB-UniRule"/>
</dbReference>
<comment type="function">
    <text evidence="11">Fluoride-specific ion channel. Important for reducing fluoride concentration in the cell, thus reducing its toxicity.</text>
</comment>
<dbReference type="Proteomes" id="UP000435357">
    <property type="component" value="Unassembled WGS sequence"/>
</dbReference>
<evidence type="ECO:0000256" key="4">
    <source>
        <dbReference type="ARBA" id="ARBA00022692"/>
    </source>
</evidence>
<comment type="caution">
    <text evidence="12">The sequence shown here is derived from an EMBL/GenBank/DDBJ whole genome shotgun (WGS) entry which is preliminary data.</text>
</comment>
<dbReference type="EMBL" id="WACR01000012">
    <property type="protein sequence ID" value="KAB1062120.1"/>
    <property type="molecule type" value="Genomic_DNA"/>
</dbReference>
<dbReference type="GO" id="GO:0140114">
    <property type="term" value="P:cellular detoxification of fluoride"/>
    <property type="evidence" value="ECO:0007669"/>
    <property type="project" value="UniProtKB-UniRule"/>
</dbReference>
<dbReference type="OrthoDB" id="9815830at2"/>
<comment type="catalytic activity">
    <reaction evidence="10">
        <text>fluoride(in) = fluoride(out)</text>
        <dbReference type="Rhea" id="RHEA:76159"/>
        <dbReference type="ChEBI" id="CHEBI:17051"/>
    </reaction>
    <physiologicalReaction direction="left-to-right" evidence="10">
        <dbReference type="Rhea" id="RHEA:76160"/>
    </physiologicalReaction>
</comment>
<dbReference type="PANTHER" id="PTHR28259:SF1">
    <property type="entry name" value="FLUORIDE EXPORT PROTEIN 1-RELATED"/>
    <property type="match status" value="1"/>
</dbReference>
<keyword evidence="11" id="KW-0915">Sodium</keyword>
<evidence type="ECO:0000256" key="5">
    <source>
        <dbReference type="ARBA" id="ARBA00022989"/>
    </source>
</evidence>
<evidence type="ECO:0000256" key="2">
    <source>
        <dbReference type="ARBA" id="ARBA00022475"/>
    </source>
</evidence>
<feature type="transmembrane region" description="Helical" evidence="11">
    <location>
        <begin position="99"/>
        <end position="120"/>
    </location>
</feature>
<keyword evidence="7 11" id="KW-0472">Membrane</keyword>
<feature type="binding site" evidence="11">
    <location>
        <position position="80"/>
    </location>
    <ligand>
        <name>Na(+)</name>
        <dbReference type="ChEBI" id="CHEBI:29101"/>
        <note>structural</note>
    </ligand>
</feature>
<evidence type="ECO:0000313" key="12">
    <source>
        <dbReference type="EMBL" id="KAB1062120.1"/>
    </source>
</evidence>
<organism evidence="12 13">
    <name type="scientific">Salibacter halophilus</name>
    <dbReference type="NCBI Taxonomy" id="1803916"/>
    <lineage>
        <taxon>Bacteria</taxon>
        <taxon>Pseudomonadati</taxon>
        <taxon>Bacteroidota</taxon>
        <taxon>Flavobacteriia</taxon>
        <taxon>Flavobacteriales</taxon>
        <taxon>Salibacteraceae</taxon>
        <taxon>Salibacter</taxon>
    </lineage>
</organism>
<keyword evidence="5 11" id="KW-1133">Transmembrane helix</keyword>
<keyword evidence="8 11" id="KW-0407">Ion channel</keyword>